<reference evidence="1" key="1">
    <citation type="submission" date="2016-04" db="EMBL/GenBank/DDBJ databases">
        <authorList>
            <person name="Nguyen H.D."/>
            <person name="Samba Siva P."/>
            <person name="Cullis J."/>
            <person name="Levesque C.A."/>
            <person name="Hambleton S."/>
        </authorList>
    </citation>
    <scope>NUCLEOTIDE SEQUENCE</scope>
    <source>
        <strain evidence="1">DAOMC 236416</strain>
    </source>
</reference>
<reference evidence="1" key="2">
    <citation type="journal article" date="2019" name="IMA Fungus">
        <title>Genome sequencing and comparison of five Tilletia species to identify candidate genes for the detection of regulated species infecting wheat.</title>
        <authorList>
            <person name="Nguyen H.D.T."/>
            <person name="Sultana T."/>
            <person name="Kesanakurti P."/>
            <person name="Hambleton S."/>
        </authorList>
    </citation>
    <scope>NUCLEOTIDE SEQUENCE</scope>
    <source>
        <strain evidence="1">DAOMC 236416</strain>
    </source>
</reference>
<sequence length="1291" mass="141404">MTGSRWAHVRTSFRTHGLESAAARTMDFWSVHGPLGPSSFWSEHFEPALAASRTTSPLPDLVIGGDWNALPDPSRDCLFGRPAACSWPPIGALLARHSLLDVARLLRPEDRRFSRVTTGPSSRILTAKRLDAIWTGPQLLALATPARYTDTTSDHRAVTIAFHFGVPANSPSQLFHRPYSRWTLHPGVIRAPSFRRALASFCTDLTPPPGPANQPPDLPWPDFERRLRAVAMIESRSVGRSLSSSRASVRDLGLRLEHLDLASATAGSQLSALLSALHTARLLADDSSSLHAIHPSSSGAFRPSTWMARANEANGGAKITVLLDARGLSGHTETHLLSATHAFFQSLYESVPPSPPREQHSSLLLLHFSVHLLPSDVDSLDLPFTPAELLRALHTASPTSAPGPNGLTYPLLRLAGPTVALHLAPLANTMRAGKPLTIRLRTSLLHKRGPRNNLSNYRPISVSDTHVRIISRAAAGRLQLAISHILPWFQAAFMPGRRTTTLIAALQGIAEHSALARPGFPSSFVVIFLDQQKAYDRVDRSWLWAVLSQIGVPSTFLALLQSLYSNPSTQVLVNGILTNLIALAAGLLQGDPLSCALYNLALQPFLDLLAHLQVGIPIPGLGLLTSVAFADDVTLVLPLGSEGLLQWHRVLYALTVYESAAGARLNRSKCGFFLVSPTPHLLHDDPLLVTLRSSELRDLQPENGEITHLGHPIQLGAPGSPCPVSFASRISAISHRIDLMTSSGTDLLLRVRLCNSLLTPVLWHHSSVGGLPYAAGVLVRQALRRFLFKGDQSWIDHRVLCRPRHLGGLGLIDPDSMFTAQSISFLAHHLFRDDGYSAWLRDGIAWTLHHRYGCSPAILLAPGSSTHKLLARARTRETGFWGRLLHALCSVSISLDPDWALLPPLALLELPWCGAHTPTTSFMARNSQDPATADRKIRQIQNRGWLTWADILWRAAASPSRHSFHLSWPLGPPGPQDVAAHHQPRPTARIDRKGPQLGLLFGSLWTSLPPPARASLSHAQLLPFAPPSDTNRARPLVRDSLARHFPWSSLRVDDVPLASATVRHVRLARVTAPHTVDWKDGILTPEDAWTQAFTELHRVPLPSAALSNCYLWMQRRGWLARRDKMVAPCPSCPSDVPEDQGHAYVTCPAILGVWTAALPVLLSLGISDTLDLSPRNVALGWPEVLTHRHRLVLWRTAVIHCITLLRSSALQRFRLGGPFLLTIAPPPVLTSQVATLVAEGIHTAWERLRRRPNLTAGQASKTFDKRWADGSTLVRRASDSDERLLFSPPRT</sequence>
<organism evidence="1 2">
    <name type="scientific">Tilletia indica</name>
    <dbReference type="NCBI Taxonomy" id="43049"/>
    <lineage>
        <taxon>Eukaryota</taxon>
        <taxon>Fungi</taxon>
        <taxon>Dikarya</taxon>
        <taxon>Basidiomycota</taxon>
        <taxon>Ustilaginomycotina</taxon>
        <taxon>Exobasidiomycetes</taxon>
        <taxon>Tilletiales</taxon>
        <taxon>Tilletiaceae</taxon>
        <taxon>Tilletia</taxon>
    </lineage>
</organism>
<gene>
    <name evidence="1" type="ORF">A4X13_0g7059</name>
</gene>
<dbReference type="SUPFAM" id="SSF56672">
    <property type="entry name" value="DNA/RNA polymerases"/>
    <property type="match status" value="1"/>
</dbReference>
<proteinExistence type="predicted"/>
<evidence type="ECO:0000313" key="2">
    <source>
        <dbReference type="Proteomes" id="UP000077521"/>
    </source>
</evidence>
<dbReference type="Pfam" id="PF00078">
    <property type="entry name" value="RVT_1"/>
    <property type="match status" value="1"/>
</dbReference>
<dbReference type="CDD" id="cd01650">
    <property type="entry name" value="RT_nLTR_like"/>
    <property type="match status" value="1"/>
</dbReference>
<dbReference type="InterPro" id="IPR000477">
    <property type="entry name" value="RT_dom"/>
</dbReference>
<dbReference type="EMBL" id="LWDF02000782">
    <property type="protein sequence ID" value="KAE8242679.1"/>
    <property type="molecule type" value="Genomic_DNA"/>
</dbReference>
<evidence type="ECO:0000313" key="1">
    <source>
        <dbReference type="EMBL" id="KAE8242679.1"/>
    </source>
</evidence>
<dbReference type="InterPro" id="IPR043502">
    <property type="entry name" value="DNA/RNA_pol_sf"/>
</dbReference>
<keyword evidence="2" id="KW-1185">Reference proteome</keyword>
<dbReference type="InterPro" id="IPR036691">
    <property type="entry name" value="Endo/exonu/phosph_ase_sf"/>
</dbReference>
<dbReference type="PANTHER" id="PTHR19446">
    <property type="entry name" value="REVERSE TRANSCRIPTASES"/>
    <property type="match status" value="1"/>
</dbReference>
<protein>
    <submittedName>
        <fullName evidence="1">Uncharacterized protein</fullName>
    </submittedName>
</protein>
<dbReference type="SUPFAM" id="SSF56219">
    <property type="entry name" value="DNase I-like"/>
    <property type="match status" value="1"/>
</dbReference>
<dbReference type="Proteomes" id="UP000077521">
    <property type="component" value="Unassembled WGS sequence"/>
</dbReference>
<dbReference type="Gene3D" id="3.60.10.10">
    <property type="entry name" value="Endonuclease/exonuclease/phosphatase"/>
    <property type="match status" value="1"/>
</dbReference>
<dbReference type="PROSITE" id="PS50878">
    <property type="entry name" value="RT_POL"/>
    <property type="match status" value="1"/>
</dbReference>
<name>A0A177TMZ0_9BASI</name>
<comment type="caution">
    <text evidence="1">The sequence shown here is derived from an EMBL/GenBank/DDBJ whole genome shotgun (WGS) entry which is preliminary data.</text>
</comment>
<accession>A0A177TMZ0</accession>